<organism evidence="2 3">
    <name type="scientific">Daedalea quercina L-15889</name>
    <dbReference type="NCBI Taxonomy" id="1314783"/>
    <lineage>
        <taxon>Eukaryota</taxon>
        <taxon>Fungi</taxon>
        <taxon>Dikarya</taxon>
        <taxon>Basidiomycota</taxon>
        <taxon>Agaricomycotina</taxon>
        <taxon>Agaricomycetes</taxon>
        <taxon>Polyporales</taxon>
        <taxon>Fomitopsis</taxon>
    </lineage>
</organism>
<reference evidence="2 3" key="1">
    <citation type="journal article" date="2016" name="Mol. Biol. Evol.">
        <title>Comparative Genomics of Early-Diverging Mushroom-Forming Fungi Provides Insights into the Origins of Lignocellulose Decay Capabilities.</title>
        <authorList>
            <person name="Nagy L.G."/>
            <person name="Riley R."/>
            <person name="Tritt A."/>
            <person name="Adam C."/>
            <person name="Daum C."/>
            <person name="Floudas D."/>
            <person name="Sun H."/>
            <person name="Yadav J.S."/>
            <person name="Pangilinan J."/>
            <person name="Larsson K.H."/>
            <person name="Matsuura K."/>
            <person name="Barry K."/>
            <person name="Labutti K."/>
            <person name="Kuo R."/>
            <person name="Ohm R.A."/>
            <person name="Bhattacharya S.S."/>
            <person name="Shirouzu T."/>
            <person name="Yoshinaga Y."/>
            <person name="Martin F.M."/>
            <person name="Grigoriev I.V."/>
            <person name="Hibbett D.S."/>
        </authorList>
    </citation>
    <scope>NUCLEOTIDE SEQUENCE [LARGE SCALE GENOMIC DNA]</scope>
    <source>
        <strain evidence="2 3">L-15889</strain>
    </source>
</reference>
<protein>
    <submittedName>
        <fullName evidence="2">Uncharacterized protein</fullName>
    </submittedName>
</protein>
<sequence length="111" mass="12858">MRFDEATKAHTATTLHLKTLYNTIWSSLWVMSIFSTVYGKIQSMWWRGSPFHGMPAKWSAPIRRFLCDVHDKEPDHLLLTWTAGVKMRAVFYCTAEVRSLNGMLPDPADPW</sequence>
<dbReference type="Proteomes" id="UP000076727">
    <property type="component" value="Unassembled WGS sequence"/>
</dbReference>
<dbReference type="EMBL" id="KV429198">
    <property type="protein sequence ID" value="KZT63309.1"/>
    <property type="molecule type" value="Genomic_DNA"/>
</dbReference>
<accession>A0A165KM31</accession>
<dbReference type="AlphaFoldDB" id="A0A165KM31"/>
<name>A0A165KM31_9APHY</name>
<keyword evidence="1" id="KW-0472">Membrane</keyword>
<gene>
    <name evidence="2" type="ORF">DAEQUDRAFT_149316</name>
</gene>
<keyword evidence="3" id="KW-1185">Reference proteome</keyword>
<feature type="transmembrane region" description="Helical" evidence="1">
    <location>
        <begin position="20"/>
        <end position="39"/>
    </location>
</feature>
<evidence type="ECO:0000313" key="2">
    <source>
        <dbReference type="EMBL" id="KZT63309.1"/>
    </source>
</evidence>
<proteinExistence type="predicted"/>
<evidence type="ECO:0000313" key="3">
    <source>
        <dbReference type="Proteomes" id="UP000076727"/>
    </source>
</evidence>
<keyword evidence="1" id="KW-0812">Transmembrane</keyword>
<evidence type="ECO:0000256" key="1">
    <source>
        <dbReference type="SAM" id="Phobius"/>
    </source>
</evidence>
<keyword evidence="1" id="KW-1133">Transmembrane helix</keyword>